<keyword evidence="2" id="KW-1185">Reference proteome</keyword>
<dbReference type="EMBL" id="CP081303">
    <property type="protein sequence ID" value="QZE15141.1"/>
    <property type="molecule type" value="Genomic_DNA"/>
</dbReference>
<name>A0AC61NHK8_9BACT</name>
<keyword evidence="1" id="KW-0328">Glycosyltransferase</keyword>
<evidence type="ECO:0000313" key="1">
    <source>
        <dbReference type="EMBL" id="QZE15141.1"/>
    </source>
</evidence>
<protein>
    <submittedName>
        <fullName evidence="1">Glycosyltransferase family 39 protein</fullName>
        <ecNumber evidence="1">2.4.-.-</ecNumber>
    </submittedName>
</protein>
<reference evidence="1" key="1">
    <citation type="submission" date="2021-08" db="EMBL/GenBank/DDBJ databases">
        <title>Novel anaerobic bacterium isolated from sea squirt in East Sea, Republic of Korea.</title>
        <authorList>
            <person name="Nguyen T.H."/>
            <person name="Li Z."/>
            <person name="Lee Y.-J."/>
            <person name="Ko J."/>
            <person name="Kim S.-G."/>
        </authorList>
    </citation>
    <scope>NUCLEOTIDE SEQUENCE</scope>
    <source>
        <strain evidence="1">KCTC 25031</strain>
    </source>
</reference>
<accession>A0AC61NHK8</accession>
<evidence type="ECO:0000313" key="2">
    <source>
        <dbReference type="Proteomes" id="UP000826212"/>
    </source>
</evidence>
<proteinExistence type="predicted"/>
<gene>
    <name evidence="1" type="ORF">K4L44_04735</name>
</gene>
<dbReference type="Proteomes" id="UP000826212">
    <property type="component" value="Chromosome"/>
</dbReference>
<sequence length="543" mass="63218">MNRRTIYLIFFLIITFCSLLQLGQWGLLESSEARYAEIAREMVASGDYLQPQLQGIYHFDKPPVTYWITALGQNLFGSNPFGSRFFLSIAYLLQLILVYTISLKWFQKKRLSEITTLIYASLPVIIMSVRNLTTDAYLNTFSLLAILLYTLSRKSNHPNRYHILWGISLATLFMIKGPVAWLIPLLAIYPTNKICPRQKRLKMVTPWVTALLAIFLGGIWYVQLMKSNPGLWDFFTKEQLVDRFANAKAMKRSEPFYYYLYTFIPSLLPWVFLPFTFKVEYNSDIKKAILFLVAIPLLFFSISSSKLILYPLPTAFGFALWFGYSLHQLEKLKKNSRVFLYISFFLLLPVGMGIYTAQNIPNISIWWYVLLILDFTLIASMACLQEKRINALLVSSLTIPMMLVPYSPTILNSMELEINGTTPVTEFLQQRGLDKTAVIVFDERVASFDFQLQKQTYAIENGSYLLQRNTSFQKNKDWKRYLLHFGTQKSQIIQLVNDPSVLIFKKRVPEEARFLTRAYNKQKQFGKWIIYYHDQDIAPIVER</sequence>
<keyword evidence="1" id="KW-0808">Transferase</keyword>
<organism evidence="1 2">
    <name type="scientific">Halosquirtibacter laminarini</name>
    <dbReference type="NCBI Taxonomy" id="3374600"/>
    <lineage>
        <taxon>Bacteria</taxon>
        <taxon>Pseudomonadati</taxon>
        <taxon>Bacteroidota</taxon>
        <taxon>Bacteroidia</taxon>
        <taxon>Marinilabiliales</taxon>
        <taxon>Prolixibacteraceae</taxon>
        <taxon>Halosquirtibacter</taxon>
    </lineage>
</organism>
<dbReference type="EC" id="2.4.-.-" evidence="1"/>